<dbReference type="InterPro" id="IPR023211">
    <property type="entry name" value="DNA_pol_palm_dom_sf"/>
</dbReference>
<dbReference type="GO" id="GO:0003677">
    <property type="term" value="F:DNA binding"/>
    <property type="evidence" value="ECO:0007669"/>
    <property type="project" value="UniProtKB-KW"/>
</dbReference>
<evidence type="ECO:0000256" key="5">
    <source>
        <dbReference type="ARBA" id="ARBA00023125"/>
    </source>
</evidence>
<feature type="domain" description="DNA-directed DNA polymerase family B multifunctional" evidence="8">
    <location>
        <begin position="128"/>
        <end position="277"/>
    </location>
</feature>
<sequence>MTVHWKDDPELLKQICLIDVETAPDSRLITIICGSQVNLLKAFALCSKKLGVLEWMFNHMSIKPSGIEKILKWQYQYNTIKVNDRQFHSKHHKILGCVAIDVQPCFMGFHPKAEKNSLAFYLNESGLERKFPGTYVFPLVKGLKNKRSVTGLDFALLYLCLIITYNLSPDKIILSRKHAKSLKESKHRNQAEMKGLYSKVLEELRIKRNLLESHLALLNDKKEELEKKINLVEKRGIVITDTLKSKYSSVVFNIACLDAKQLALKVYMNTFYALAGGVISAGQRNIKLIANLVGSKKFSVKYGDTDSLYLVCPEECFQKCDETYNNGNGILKEEYWSRIVNISMEVIERLRDEVNDFLRNDNRSSYLKMAYEKVLFLVVFTGKKKYYGKKVMDESMKTLMGWLKLLCESLIKITRGLTHKPYLYEIPEPGELFEYIVVENDSSQRVGDKMEYSEVVRRLGKKIDISYYLKTVVGLCAQFINYDKSFQPSSEIVLEALKKLKNGNK</sequence>
<dbReference type="GO" id="GO:0003887">
    <property type="term" value="F:DNA-directed DNA polymerase activity"/>
    <property type="evidence" value="ECO:0007669"/>
    <property type="project" value="UniProtKB-KW"/>
</dbReference>
<dbReference type="EMBL" id="CAMKVN010005825">
    <property type="protein sequence ID" value="CAI2189442.1"/>
    <property type="molecule type" value="Genomic_DNA"/>
</dbReference>
<dbReference type="SUPFAM" id="SSF56672">
    <property type="entry name" value="DNA/RNA polymerases"/>
    <property type="match status" value="1"/>
</dbReference>
<dbReference type="PANTHER" id="PTHR10322:SF23">
    <property type="entry name" value="DNA POLYMERASE DELTA CATALYTIC SUBUNIT"/>
    <property type="match status" value="1"/>
</dbReference>
<evidence type="ECO:0000256" key="7">
    <source>
        <dbReference type="SAM" id="Coils"/>
    </source>
</evidence>
<dbReference type="PROSITE" id="PS00116">
    <property type="entry name" value="DNA_POLYMERASE_B"/>
    <property type="match status" value="1"/>
</dbReference>
<dbReference type="AlphaFoldDB" id="A0A9W4T210"/>
<dbReference type="Gene3D" id="3.90.1600.10">
    <property type="entry name" value="Palm domain of DNA polymerase"/>
    <property type="match status" value="1"/>
</dbReference>
<dbReference type="Pfam" id="PF00136">
    <property type="entry name" value="DNA_pol_B"/>
    <property type="match status" value="1"/>
</dbReference>
<feature type="coiled-coil region" evidence="7">
    <location>
        <begin position="201"/>
        <end position="235"/>
    </location>
</feature>
<dbReference type="InterPro" id="IPR017964">
    <property type="entry name" value="DNA-dir_DNA_pol_B_CS"/>
</dbReference>
<protein>
    <recommendedName>
        <fullName evidence="1">DNA-directed DNA polymerase</fullName>
        <ecNumber evidence="1">2.7.7.7</ecNumber>
    </recommendedName>
</protein>
<keyword evidence="5" id="KW-0238">DNA-binding</keyword>
<name>A0A9W4T210_9GLOM</name>
<accession>A0A9W4T210</accession>
<evidence type="ECO:0000313" key="9">
    <source>
        <dbReference type="EMBL" id="CAI2189442.1"/>
    </source>
</evidence>
<dbReference type="PANTHER" id="PTHR10322">
    <property type="entry name" value="DNA POLYMERASE CATALYTIC SUBUNIT"/>
    <property type="match status" value="1"/>
</dbReference>
<organism evidence="9 10">
    <name type="scientific">Funneliformis geosporum</name>
    <dbReference type="NCBI Taxonomy" id="1117311"/>
    <lineage>
        <taxon>Eukaryota</taxon>
        <taxon>Fungi</taxon>
        <taxon>Fungi incertae sedis</taxon>
        <taxon>Mucoromycota</taxon>
        <taxon>Glomeromycotina</taxon>
        <taxon>Glomeromycetes</taxon>
        <taxon>Glomerales</taxon>
        <taxon>Glomeraceae</taxon>
        <taxon>Funneliformis</taxon>
    </lineage>
</organism>
<reference evidence="9" key="1">
    <citation type="submission" date="2022-08" db="EMBL/GenBank/DDBJ databases">
        <authorList>
            <person name="Kallberg Y."/>
            <person name="Tangrot J."/>
            <person name="Rosling A."/>
        </authorList>
    </citation>
    <scope>NUCLEOTIDE SEQUENCE</scope>
    <source>
        <strain evidence="9">Wild A</strain>
    </source>
</reference>
<dbReference type="Proteomes" id="UP001153678">
    <property type="component" value="Unassembled WGS sequence"/>
</dbReference>
<gene>
    <name evidence="9" type="ORF">FWILDA_LOCUS14081</name>
</gene>
<evidence type="ECO:0000256" key="2">
    <source>
        <dbReference type="ARBA" id="ARBA00022679"/>
    </source>
</evidence>
<evidence type="ECO:0000256" key="4">
    <source>
        <dbReference type="ARBA" id="ARBA00022932"/>
    </source>
</evidence>
<evidence type="ECO:0000256" key="3">
    <source>
        <dbReference type="ARBA" id="ARBA00022695"/>
    </source>
</evidence>
<proteinExistence type="predicted"/>
<dbReference type="OrthoDB" id="2414538at2759"/>
<keyword evidence="7" id="KW-0175">Coiled coil</keyword>
<keyword evidence="4" id="KW-0239">DNA-directed DNA polymerase</keyword>
<evidence type="ECO:0000259" key="8">
    <source>
        <dbReference type="Pfam" id="PF00136"/>
    </source>
</evidence>
<evidence type="ECO:0000256" key="1">
    <source>
        <dbReference type="ARBA" id="ARBA00012417"/>
    </source>
</evidence>
<dbReference type="GO" id="GO:0000166">
    <property type="term" value="F:nucleotide binding"/>
    <property type="evidence" value="ECO:0007669"/>
    <property type="project" value="InterPro"/>
</dbReference>
<dbReference type="InterPro" id="IPR050240">
    <property type="entry name" value="DNA_pol_type-B"/>
</dbReference>
<comment type="caution">
    <text evidence="9">The sequence shown here is derived from an EMBL/GenBank/DDBJ whole genome shotgun (WGS) entry which is preliminary data.</text>
</comment>
<keyword evidence="10" id="KW-1185">Reference proteome</keyword>
<keyword evidence="3" id="KW-0548">Nucleotidyltransferase</keyword>
<evidence type="ECO:0000313" key="10">
    <source>
        <dbReference type="Proteomes" id="UP001153678"/>
    </source>
</evidence>
<evidence type="ECO:0000256" key="6">
    <source>
        <dbReference type="ARBA" id="ARBA00049244"/>
    </source>
</evidence>
<dbReference type="GO" id="GO:0006261">
    <property type="term" value="P:DNA-templated DNA replication"/>
    <property type="evidence" value="ECO:0007669"/>
    <property type="project" value="TreeGrafter"/>
</dbReference>
<dbReference type="InterPro" id="IPR006134">
    <property type="entry name" value="DNA-dir_DNA_pol_B_multi_dom"/>
</dbReference>
<feature type="non-terminal residue" evidence="9">
    <location>
        <position position="505"/>
    </location>
</feature>
<comment type="catalytic activity">
    <reaction evidence="6">
        <text>DNA(n) + a 2'-deoxyribonucleoside 5'-triphosphate = DNA(n+1) + diphosphate</text>
        <dbReference type="Rhea" id="RHEA:22508"/>
        <dbReference type="Rhea" id="RHEA-COMP:17339"/>
        <dbReference type="Rhea" id="RHEA-COMP:17340"/>
        <dbReference type="ChEBI" id="CHEBI:33019"/>
        <dbReference type="ChEBI" id="CHEBI:61560"/>
        <dbReference type="ChEBI" id="CHEBI:173112"/>
        <dbReference type="EC" id="2.7.7.7"/>
    </reaction>
</comment>
<dbReference type="InterPro" id="IPR043502">
    <property type="entry name" value="DNA/RNA_pol_sf"/>
</dbReference>
<dbReference type="EC" id="2.7.7.7" evidence="1"/>
<keyword evidence="2" id="KW-0808">Transferase</keyword>